<comment type="caution">
    <text evidence="1">The sequence shown here is derived from an EMBL/GenBank/DDBJ whole genome shotgun (WGS) entry which is preliminary data.</text>
</comment>
<gene>
    <name evidence="1" type="ORF">AC499_2968</name>
</gene>
<proteinExistence type="predicted"/>
<sequence length="37" mass="4316">MVNRARAEATSNDGKKHHAMRRWSRVIEGIFGIFIIF</sequence>
<keyword evidence="2" id="KW-1185">Reference proteome</keyword>
<dbReference type="EMBL" id="LGLK01000049">
    <property type="protein sequence ID" value="KPC19056.1"/>
    <property type="molecule type" value="Genomic_DNA"/>
</dbReference>
<accession>A0ABR5KVK8</accession>
<dbReference type="Proteomes" id="UP000037943">
    <property type="component" value="Unassembled WGS sequence"/>
</dbReference>
<organism evidence="1 2">
    <name type="scientific">Pseudomonas amygdali pv. lachrymans</name>
    <name type="common">Pseudomonas syringae pv. lachrymans</name>
    <dbReference type="NCBI Taxonomy" id="53707"/>
    <lineage>
        <taxon>Bacteria</taxon>
        <taxon>Pseudomonadati</taxon>
        <taxon>Pseudomonadota</taxon>
        <taxon>Gammaproteobacteria</taxon>
        <taxon>Pseudomonadales</taxon>
        <taxon>Pseudomonadaceae</taxon>
        <taxon>Pseudomonas</taxon>
        <taxon>Pseudomonas amygdali</taxon>
    </lineage>
</organism>
<evidence type="ECO:0000313" key="2">
    <source>
        <dbReference type="Proteomes" id="UP000037943"/>
    </source>
</evidence>
<reference evidence="1 2" key="1">
    <citation type="submission" date="2015-10" db="EMBL/GenBank/DDBJ databases">
        <title>Comparative genomics and high-throughput reverse genetic screens identify a new phytobacterial MAMP and an Arabidopsis receptor required for immune elicitation.</title>
        <authorList>
            <person name="Mott G.A."/>
            <person name="Thakur S."/>
            <person name="Wang P.W."/>
            <person name="Desveaux D."/>
            <person name="Guttman D.S."/>
        </authorList>
    </citation>
    <scope>NUCLEOTIDE SEQUENCE [LARGE SCALE GENOMIC DNA]</scope>
    <source>
        <strain evidence="1 2">107</strain>
    </source>
</reference>
<name>A0ABR5KVK8_PSEAV</name>
<evidence type="ECO:0000313" key="1">
    <source>
        <dbReference type="EMBL" id="KPC19056.1"/>
    </source>
</evidence>
<protein>
    <submittedName>
        <fullName evidence="1">Uncharacterized protein</fullName>
    </submittedName>
</protein>